<evidence type="ECO:0000256" key="10">
    <source>
        <dbReference type="ARBA" id="ARBA00023180"/>
    </source>
</evidence>
<feature type="region of interest" description="Disordered" evidence="11">
    <location>
        <begin position="576"/>
        <end position="606"/>
    </location>
</feature>
<feature type="compositionally biased region" description="Basic and acidic residues" evidence="11">
    <location>
        <begin position="594"/>
        <end position="603"/>
    </location>
</feature>
<dbReference type="InterPro" id="IPR017871">
    <property type="entry name" value="ABC_transporter-like_CS"/>
</dbReference>
<evidence type="ECO:0000256" key="7">
    <source>
        <dbReference type="ARBA" id="ARBA00022840"/>
    </source>
</evidence>
<protein>
    <submittedName>
        <fullName evidence="15">Uncharacterized protein</fullName>
    </submittedName>
</protein>
<dbReference type="SUPFAM" id="SSF90123">
    <property type="entry name" value="ABC transporter transmembrane region"/>
    <property type="match status" value="2"/>
</dbReference>
<dbReference type="PANTHER" id="PTHR24223:SF447">
    <property type="entry name" value="MULTIDRUG RESISTANCE-ASSOCIATED PROTEIN 5"/>
    <property type="match status" value="1"/>
</dbReference>
<keyword evidence="8 12" id="KW-1133">Transmembrane helix</keyword>
<evidence type="ECO:0000256" key="5">
    <source>
        <dbReference type="ARBA" id="ARBA00022737"/>
    </source>
</evidence>
<dbReference type="CDD" id="cd03244">
    <property type="entry name" value="ABCC_MRP_domain2"/>
    <property type="match status" value="1"/>
</dbReference>
<evidence type="ECO:0000256" key="4">
    <source>
        <dbReference type="ARBA" id="ARBA00022692"/>
    </source>
</evidence>
<accession>A0A7R9Q046</accession>
<comment type="similarity">
    <text evidence="2">Belongs to the ABC transporter superfamily. ABCC family. Conjugate transporter (TC 3.A.1.208) subfamily.</text>
</comment>
<dbReference type="AlphaFoldDB" id="A0A7R9Q046"/>
<feature type="transmembrane region" description="Helical" evidence="12">
    <location>
        <begin position="192"/>
        <end position="221"/>
    </location>
</feature>
<dbReference type="CDD" id="cd03250">
    <property type="entry name" value="ABCC_MRP_domain1"/>
    <property type="match status" value="1"/>
</dbReference>
<feature type="compositionally biased region" description="Basic and acidic residues" evidence="11">
    <location>
        <begin position="578"/>
        <end position="588"/>
    </location>
</feature>
<dbReference type="GO" id="GO:0012505">
    <property type="term" value="C:endomembrane system"/>
    <property type="evidence" value="ECO:0007669"/>
    <property type="project" value="UniProtKB-SubCell"/>
</dbReference>
<dbReference type="PROSITE" id="PS00211">
    <property type="entry name" value="ABC_TRANSPORTER_1"/>
    <property type="match status" value="1"/>
</dbReference>
<organism evidence="15">
    <name type="scientific">Medioppia subpectinata</name>
    <dbReference type="NCBI Taxonomy" id="1979941"/>
    <lineage>
        <taxon>Eukaryota</taxon>
        <taxon>Metazoa</taxon>
        <taxon>Ecdysozoa</taxon>
        <taxon>Arthropoda</taxon>
        <taxon>Chelicerata</taxon>
        <taxon>Arachnida</taxon>
        <taxon>Acari</taxon>
        <taxon>Acariformes</taxon>
        <taxon>Sarcoptiformes</taxon>
        <taxon>Oribatida</taxon>
        <taxon>Brachypylina</taxon>
        <taxon>Oppioidea</taxon>
        <taxon>Oppiidae</taxon>
        <taxon>Medioppia</taxon>
    </lineage>
</organism>
<dbReference type="FunFam" id="3.40.50.300:FF:000163">
    <property type="entry name" value="Multidrug resistance-associated protein member 4"/>
    <property type="match status" value="1"/>
</dbReference>
<name>A0A7R9Q046_9ACAR</name>
<feature type="domain" description="ABC transporter" evidence="13">
    <location>
        <begin position="353"/>
        <end position="574"/>
    </location>
</feature>
<dbReference type="EMBL" id="CAJPIZ010004544">
    <property type="protein sequence ID" value="CAG2107654.1"/>
    <property type="molecule type" value="Genomic_DNA"/>
</dbReference>
<evidence type="ECO:0000256" key="12">
    <source>
        <dbReference type="SAM" id="Phobius"/>
    </source>
</evidence>
<dbReference type="FunFam" id="3.40.50.300:FF:000997">
    <property type="entry name" value="Multidrug resistance-associated protein 1"/>
    <property type="match status" value="1"/>
</dbReference>
<dbReference type="InterPro" id="IPR050173">
    <property type="entry name" value="ABC_transporter_C-like"/>
</dbReference>
<evidence type="ECO:0000256" key="2">
    <source>
        <dbReference type="ARBA" id="ARBA00009726"/>
    </source>
</evidence>
<comment type="subcellular location">
    <subcellularLocation>
        <location evidence="1">Endomembrane system</location>
        <topology evidence="1">Multi-pass membrane protein</topology>
    </subcellularLocation>
</comment>
<reference evidence="15" key="1">
    <citation type="submission" date="2020-11" db="EMBL/GenBank/DDBJ databases">
        <authorList>
            <person name="Tran Van P."/>
        </authorList>
    </citation>
    <scope>NUCLEOTIDE SEQUENCE</scope>
</reference>
<feature type="transmembrane region" description="Helical" evidence="12">
    <location>
        <begin position="233"/>
        <end position="259"/>
    </location>
</feature>
<dbReference type="InterPro" id="IPR011527">
    <property type="entry name" value="ABC1_TM_dom"/>
</dbReference>
<feature type="domain" description="ABC transporter" evidence="13">
    <location>
        <begin position="1013"/>
        <end position="1247"/>
    </location>
</feature>
<dbReference type="PROSITE" id="PS50893">
    <property type="entry name" value="ABC_TRANSPORTER_2"/>
    <property type="match status" value="2"/>
</dbReference>
<keyword evidence="5" id="KW-0677">Repeat</keyword>
<keyword evidence="16" id="KW-1185">Reference proteome</keyword>
<keyword evidence="9 12" id="KW-0472">Membrane</keyword>
<dbReference type="Pfam" id="PF00664">
    <property type="entry name" value="ABC_membrane"/>
    <property type="match status" value="1"/>
</dbReference>
<gene>
    <name evidence="15" type="ORF">OSB1V03_LOCUS7654</name>
</gene>
<dbReference type="GO" id="GO:0140359">
    <property type="term" value="F:ABC-type transporter activity"/>
    <property type="evidence" value="ECO:0007669"/>
    <property type="project" value="InterPro"/>
</dbReference>
<dbReference type="GO" id="GO:0005524">
    <property type="term" value="F:ATP binding"/>
    <property type="evidence" value="ECO:0007669"/>
    <property type="project" value="UniProtKB-KW"/>
</dbReference>
<dbReference type="PROSITE" id="PS50929">
    <property type="entry name" value="ABC_TM1F"/>
    <property type="match status" value="2"/>
</dbReference>
<dbReference type="InterPro" id="IPR003439">
    <property type="entry name" value="ABC_transporter-like_ATP-bd"/>
</dbReference>
<dbReference type="GO" id="GO:0016020">
    <property type="term" value="C:membrane"/>
    <property type="evidence" value="ECO:0007669"/>
    <property type="project" value="InterPro"/>
</dbReference>
<evidence type="ECO:0000256" key="8">
    <source>
        <dbReference type="ARBA" id="ARBA00022989"/>
    </source>
</evidence>
<dbReference type="Pfam" id="PF00005">
    <property type="entry name" value="ABC_tran"/>
    <property type="match status" value="2"/>
</dbReference>
<proteinExistence type="inferred from homology"/>
<evidence type="ECO:0000256" key="3">
    <source>
        <dbReference type="ARBA" id="ARBA00022448"/>
    </source>
</evidence>
<keyword evidence="4 12" id="KW-0812">Transmembrane</keyword>
<feature type="transmembrane region" description="Helical" evidence="12">
    <location>
        <begin position="667"/>
        <end position="687"/>
    </location>
</feature>
<dbReference type="InterPro" id="IPR036640">
    <property type="entry name" value="ABC1_TM_sf"/>
</dbReference>
<feature type="domain" description="ABC transmembrane type-1" evidence="14">
    <location>
        <begin position="84"/>
        <end position="222"/>
    </location>
</feature>
<feature type="transmembrane region" description="Helical" evidence="12">
    <location>
        <begin position="943"/>
        <end position="966"/>
    </location>
</feature>
<dbReference type="EMBL" id="OC859119">
    <property type="protein sequence ID" value="CAD7627224.1"/>
    <property type="molecule type" value="Genomic_DNA"/>
</dbReference>
<evidence type="ECO:0000256" key="6">
    <source>
        <dbReference type="ARBA" id="ARBA00022741"/>
    </source>
</evidence>
<evidence type="ECO:0000256" key="1">
    <source>
        <dbReference type="ARBA" id="ARBA00004127"/>
    </source>
</evidence>
<dbReference type="GO" id="GO:0016887">
    <property type="term" value="F:ATP hydrolysis activity"/>
    <property type="evidence" value="ECO:0007669"/>
    <property type="project" value="InterPro"/>
</dbReference>
<dbReference type="SMART" id="SM00382">
    <property type="entry name" value="AAA"/>
    <property type="match status" value="2"/>
</dbReference>
<keyword evidence="3" id="KW-0813">Transport</keyword>
<dbReference type="FunFam" id="1.20.1560.10:FF:000015">
    <property type="entry name" value="multidrug resistance-associated protein 5 isoform X1"/>
    <property type="match status" value="1"/>
</dbReference>
<dbReference type="OrthoDB" id="6500128at2759"/>
<keyword evidence="7" id="KW-0067">ATP-binding</keyword>
<dbReference type="PANTHER" id="PTHR24223">
    <property type="entry name" value="ATP-BINDING CASSETTE SUB-FAMILY C"/>
    <property type="match status" value="1"/>
</dbReference>
<keyword evidence="6" id="KW-0547">Nucleotide-binding</keyword>
<dbReference type="SUPFAM" id="SSF52540">
    <property type="entry name" value="P-loop containing nucleoside triphosphate hydrolases"/>
    <property type="match status" value="2"/>
</dbReference>
<dbReference type="InterPro" id="IPR027417">
    <property type="entry name" value="P-loop_NTPase"/>
</dbReference>
<evidence type="ECO:0000259" key="13">
    <source>
        <dbReference type="PROSITE" id="PS50893"/>
    </source>
</evidence>
<evidence type="ECO:0000256" key="9">
    <source>
        <dbReference type="ARBA" id="ARBA00023136"/>
    </source>
</evidence>
<sequence>MPIDSASCFKFVYFSWMTDLIWKSFRKGLKPNDVYNCSPLDSCRINSLRMANIWEDECREEGLHNASLQTVVYRFIKTRLVFCSLFYLICLLLGYLSSTLFLKKLLDYIENESDTIGTGIKWTIALFLSELGRASSFAIMYAICIRTAIRTSSAINALLYNKLLTSRTVNKSIGETVNLFAVDINKVFHMVYILPLVLGGPIVTVVTVVYTWWLLGVFALVGKERLLLEKCQYLQCVSTSLSLMTPLIITVATILAYTIAKQGDLTAATAFTLVMVNYVAAHGIRSLPIYLRDIVNGRIALKRIERVLQFDDKENYIRLTANPSNSVEFKGATLAWDTYSPPPKHQTSTKESTKESIVQRTGTLTSMCLFDLDLEIPNEKHIGIIGSVGSGKSALLTTILGQMRLITGKVGVKGSIAYVSQDPWILNASVKENITFGNSFDSKRYYESIRCCELSHDISMLAADDQTEIGERGVTLSGGQRQRISLARAYYANKDIYLLDDPLSSVDGNVGQHIFNNCIKNGLKDKTVLLITNNIECLETMDFVVFMRDGRVVNTGVHNHLYNSDDDYRQLIDSSETEFSHKEEEDSKPVITDHSPEDKDEVRFSSPDWSDVKPIPLDGEDNKSEVSEVIDLEFNQNPESIDTLMSDRIILDEKMGTGNISWDTYKAYISAGGGAFIVSFVIGWLAFQAISSSFANWWLGYWISQGNGNATNTDNNQTVGHDLIIDNPDLKFYQTIYGLSVAIILCVTLTLGYMFTKVTLSASSLLHDQALEKVLKSPMAFFDTIPIGRVLNIFTRDMDEMDTQVPQALDGFFQRLMLVICNIFIIILVYPWFLLPLSALVVLFWLIHIMFRGAIRDLKRLENNLRSPIYSHITATIEGLQTIKAFNKQKQFINKFNQLVDYQSAPNFLYYCSMRWLSTRMDILCVFVSLFAAIFAICSQQSVGAAFAGLALVLSMQLSGLLQFVIRLGVDAETRFTSVERIHMYIQTLKPEKDVITQTNTFRLENWPSRGRISFRDVTMRYRPGLKLALKNISFDISPQEKIGIIGRTGAGKSSITSVLFRLVELTSGSISIDEIDISQIPLKELRSRISIIPQDPILFRGSIRKNLDPFNEFKTQTIMEALESVNLKQKVNNLRNGINNSVNERDASFSAGERQLLCMTRALLRKNKIIILDEAMAHVDGETQNIIQNTVMNEFKDCTVVTIAHRLATVQNCDRVLVVSDGEIVEFDKPSVLASNPDSYFTKMLNIYQN</sequence>
<evidence type="ECO:0000256" key="11">
    <source>
        <dbReference type="SAM" id="MobiDB-lite"/>
    </source>
</evidence>
<dbReference type="Proteomes" id="UP000759131">
    <property type="component" value="Unassembled WGS sequence"/>
</dbReference>
<feature type="transmembrane region" description="Helical" evidence="12">
    <location>
        <begin position="921"/>
        <end position="937"/>
    </location>
</feature>
<keyword evidence="10" id="KW-0325">Glycoprotein</keyword>
<evidence type="ECO:0000313" key="16">
    <source>
        <dbReference type="Proteomes" id="UP000759131"/>
    </source>
</evidence>
<dbReference type="Gene3D" id="1.20.1560.10">
    <property type="entry name" value="ABC transporter type 1, transmembrane domain"/>
    <property type="match status" value="3"/>
</dbReference>
<evidence type="ECO:0000313" key="15">
    <source>
        <dbReference type="EMBL" id="CAD7627224.1"/>
    </source>
</evidence>
<dbReference type="Gene3D" id="3.40.50.300">
    <property type="entry name" value="P-loop containing nucleotide triphosphate hydrolases"/>
    <property type="match status" value="2"/>
</dbReference>
<feature type="transmembrane region" description="Helical" evidence="12">
    <location>
        <begin position="80"/>
        <end position="102"/>
    </location>
</feature>
<evidence type="ECO:0000259" key="14">
    <source>
        <dbReference type="PROSITE" id="PS50929"/>
    </source>
</evidence>
<dbReference type="CDD" id="cd18599">
    <property type="entry name" value="ABC_6TM_MRP5_8_9_D2"/>
    <property type="match status" value="1"/>
</dbReference>
<feature type="domain" description="ABC transmembrane type-1" evidence="14">
    <location>
        <begin position="680"/>
        <end position="974"/>
    </location>
</feature>
<dbReference type="InterPro" id="IPR003593">
    <property type="entry name" value="AAA+_ATPase"/>
</dbReference>
<feature type="transmembrane region" description="Helical" evidence="12">
    <location>
        <begin position="736"/>
        <end position="755"/>
    </location>
</feature>